<protein>
    <submittedName>
        <fullName evidence="1">Uncharacterized protein</fullName>
    </submittedName>
</protein>
<reference evidence="1" key="1">
    <citation type="submission" date="2024-06" db="EMBL/GenBank/DDBJ databases">
        <authorList>
            <person name="Sun Y."/>
        </authorList>
    </citation>
    <scope>NUCLEOTIDE SEQUENCE</scope>
    <source>
        <strain evidence="1">IGA1.0</strain>
    </source>
</reference>
<dbReference type="AlphaFoldDB" id="A0AAU7QIP5"/>
<evidence type="ECO:0000313" key="1">
    <source>
        <dbReference type="EMBL" id="XBS89341.1"/>
    </source>
</evidence>
<organism evidence="1">
    <name type="scientific">Rhodanobacter sp. IGA1.0</name>
    <dbReference type="NCBI Taxonomy" id="3158582"/>
    <lineage>
        <taxon>Bacteria</taxon>
        <taxon>Pseudomonadati</taxon>
        <taxon>Pseudomonadota</taxon>
        <taxon>Gammaproteobacteria</taxon>
        <taxon>Lysobacterales</taxon>
        <taxon>Rhodanobacteraceae</taxon>
        <taxon>Rhodanobacter</taxon>
    </lineage>
</organism>
<dbReference type="EMBL" id="CP157948">
    <property type="protein sequence ID" value="XBS89341.1"/>
    <property type="molecule type" value="Genomic_DNA"/>
</dbReference>
<name>A0AAU7QIP5_9GAMM</name>
<accession>A0AAU7QIP5</accession>
<proteinExistence type="predicted"/>
<gene>
    <name evidence="1" type="ORF">ABNK63_13195</name>
</gene>
<dbReference type="RefSeq" id="WP_007808469.1">
    <property type="nucleotide sequence ID" value="NZ_CP157948.1"/>
</dbReference>
<sequence length="115" mass="12627">MNTMPDHEVVVLDLAGHVAALVCRSPAIEPALRVRGVVAVSPRWERPITDDPDRKQLADALIGLDGLFAEGAGWSPAELLRLYRERNTLTAAYRTISWLGPSGFRIHHHPNQATG</sequence>